<sequence length="467" mass="55013">MMALLPRSVNYEHIELSGKEKIEKFDMNIVKFILHSIVFKSVAFNGNTEVVNYFNQSFLSRNYWVETIGTDYSKYIELLRDEKIIYRTPYQKKTCFGYGLVVPYRYSRIIVEVIQMKGVHKHQNKKFNSSYTKKYEKPLSDFFVNTDFAIDSDKTENDLFERYFELANYPLKKSHGEPIKSDLKSYSSYLMALKKMAQFMNGDYIFSRNKTSSNNKKTGKKDYKTKGRLYTSFSYLNKEIRQNLIYKGGKLIEIDLKNCVPYLLSNLFSVTNIRMTSKRVSRLQSNLSIYMCSEDLKTVMDREIEDFKNLCIEGTVYDIFIEPLKEKYAEKWSDMFMSYFDKRYVESYEHDRALAKQLFIMMLFGMISQFTEVQQVFAEKFPILWDILTTKKRQNYKAVAKSLFDLEGSLMIDQVAKPLIKSHKRKIPVFSVHDCIATTEENIPVVTEKIESVFYSNFGNIPRISID</sequence>
<gene>
    <name evidence="1" type="ORF">SAMN05421841_0484</name>
</gene>
<accession>A0A1I0NBQ2</accession>
<name>A0A1I0NBQ2_9FLAO</name>
<organism evidence="1 2">
    <name type="scientific">Chryseobacterium wanjuense</name>
    <dbReference type="NCBI Taxonomy" id="356305"/>
    <lineage>
        <taxon>Bacteria</taxon>
        <taxon>Pseudomonadati</taxon>
        <taxon>Bacteroidota</taxon>
        <taxon>Flavobacteriia</taxon>
        <taxon>Flavobacteriales</taxon>
        <taxon>Weeksellaceae</taxon>
        <taxon>Chryseobacterium group</taxon>
        <taxon>Chryseobacterium</taxon>
    </lineage>
</organism>
<evidence type="ECO:0000313" key="2">
    <source>
        <dbReference type="Proteomes" id="UP000199469"/>
    </source>
</evidence>
<dbReference type="EMBL" id="FOIU01000001">
    <property type="protein sequence ID" value="SEV98423.1"/>
    <property type="molecule type" value="Genomic_DNA"/>
</dbReference>
<evidence type="ECO:0008006" key="3">
    <source>
        <dbReference type="Google" id="ProtNLM"/>
    </source>
</evidence>
<dbReference type="Proteomes" id="UP000199469">
    <property type="component" value="Unassembled WGS sequence"/>
</dbReference>
<protein>
    <recommendedName>
        <fullName evidence="3">DNA-directed RNA polymerase</fullName>
    </recommendedName>
</protein>
<proteinExistence type="predicted"/>
<evidence type="ECO:0000313" key="1">
    <source>
        <dbReference type="EMBL" id="SEV98423.1"/>
    </source>
</evidence>
<keyword evidence="2" id="KW-1185">Reference proteome</keyword>
<dbReference type="AlphaFoldDB" id="A0A1I0NBQ2"/>
<reference evidence="2" key="1">
    <citation type="submission" date="2016-10" db="EMBL/GenBank/DDBJ databases">
        <authorList>
            <person name="Varghese N."/>
            <person name="Submissions S."/>
        </authorList>
    </citation>
    <scope>NUCLEOTIDE SEQUENCE [LARGE SCALE GENOMIC DNA]</scope>
    <source>
        <strain evidence="2">DSM 17724</strain>
    </source>
</reference>